<name>A0A446BDV1_9PEZI</name>
<dbReference type="Proteomes" id="UP000289323">
    <property type="component" value="Unassembled WGS sequence"/>
</dbReference>
<dbReference type="EMBL" id="OUUZ01000006">
    <property type="protein sequence ID" value="SPQ20706.1"/>
    <property type="molecule type" value="Genomic_DNA"/>
</dbReference>
<dbReference type="InterPro" id="IPR036291">
    <property type="entry name" value="NAD(P)-bd_dom_sf"/>
</dbReference>
<evidence type="ECO:0000313" key="2">
    <source>
        <dbReference type="EMBL" id="SPQ20706.1"/>
    </source>
</evidence>
<dbReference type="PANTHER" id="PTHR47534">
    <property type="entry name" value="YALI0E05731P"/>
    <property type="match status" value="1"/>
</dbReference>
<dbReference type="InterPro" id="IPR052228">
    <property type="entry name" value="Sec_Metab_Biosynth_Oxidored"/>
</dbReference>
<accession>A0A446BDV1</accession>
<dbReference type="SUPFAM" id="SSF51735">
    <property type="entry name" value="NAD(P)-binding Rossmann-fold domains"/>
    <property type="match status" value="1"/>
</dbReference>
<dbReference type="PANTHER" id="PTHR47534:SF3">
    <property type="entry name" value="ALCOHOL DEHYDROGENASE-LIKE C-TERMINAL DOMAIN-CONTAINING PROTEIN"/>
    <property type="match status" value="1"/>
</dbReference>
<dbReference type="AlphaFoldDB" id="A0A446BDV1"/>
<organism evidence="2 3">
    <name type="scientific">Thermothielavioides terrestris</name>
    <dbReference type="NCBI Taxonomy" id="2587410"/>
    <lineage>
        <taxon>Eukaryota</taxon>
        <taxon>Fungi</taxon>
        <taxon>Dikarya</taxon>
        <taxon>Ascomycota</taxon>
        <taxon>Pezizomycotina</taxon>
        <taxon>Sordariomycetes</taxon>
        <taxon>Sordariomycetidae</taxon>
        <taxon>Sordariales</taxon>
        <taxon>Chaetomiaceae</taxon>
        <taxon>Thermothielavioides</taxon>
    </lineage>
</organism>
<gene>
    <name evidence="2" type="ORF">TT172_LOCUS3125</name>
</gene>
<proteinExistence type="predicted"/>
<dbReference type="Gene3D" id="3.40.50.720">
    <property type="entry name" value="NAD(P)-binding Rossmann-like Domain"/>
    <property type="match status" value="1"/>
</dbReference>
<keyword evidence="1" id="KW-0560">Oxidoreductase</keyword>
<sequence length="304" mass="34011">MTRLSTIRAANAALKAERRSGVVAIFVGATSGIGLHTLETTVTLFDDPTIYVLGRSEAKFSVHRAKLEQLNPKAKIIFLQVDVSLVADVDSACDRIAAAETKVDYLYMSAGMIPLNGPQYTREGLDICFALSYYTRIRFVQKLKMVEDDLGLEDKKNYATRAAMTHTTTMMSLALEYLSQQHKDIVFLHAYPGLVRTDIFARLEAPPGSSLLRKLVVVFVSKGVTALMWLFGIPPEESGERQAWHLTSTVFEKGKLHQINQKSDEIAPGDLKVFEDYKQRGWPERVWEYTMRVLERAVASTSGS</sequence>
<dbReference type="GO" id="GO:0016491">
    <property type="term" value="F:oxidoreductase activity"/>
    <property type="evidence" value="ECO:0007669"/>
    <property type="project" value="UniProtKB-KW"/>
</dbReference>
<reference evidence="2 3" key="1">
    <citation type="submission" date="2018-04" db="EMBL/GenBank/DDBJ databases">
        <authorList>
            <person name="Huttner S."/>
            <person name="Dainat J."/>
        </authorList>
    </citation>
    <scope>NUCLEOTIDE SEQUENCE [LARGE SCALE GENOMIC DNA]</scope>
</reference>
<dbReference type="InterPro" id="IPR002347">
    <property type="entry name" value="SDR_fam"/>
</dbReference>
<dbReference type="Pfam" id="PF00106">
    <property type="entry name" value="adh_short"/>
    <property type="match status" value="1"/>
</dbReference>
<evidence type="ECO:0000256" key="1">
    <source>
        <dbReference type="ARBA" id="ARBA00023002"/>
    </source>
</evidence>
<evidence type="ECO:0000313" key="3">
    <source>
        <dbReference type="Proteomes" id="UP000289323"/>
    </source>
</evidence>
<protein>
    <submittedName>
        <fullName evidence="2">40fa7f92-2fc6-4a09-bd21-52e966abac21</fullName>
    </submittedName>
</protein>